<dbReference type="PROSITE" id="PS51257">
    <property type="entry name" value="PROKAR_LIPOPROTEIN"/>
    <property type="match status" value="1"/>
</dbReference>
<evidence type="ECO:0000256" key="1">
    <source>
        <dbReference type="SAM" id="SignalP"/>
    </source>
</evidence>
<dbReference type="AlphaFoldDB" id="A0A1N7RMZ1"/>
<dbReference type="EMBL" id="CYGY02000009">
    <property type="protein sequence ID" value="SIT36475.1"/>
    <property type="molecule type" value="Genomic_DNA"/>
</dbReference>
<accession>A0A1N7RMZ1</accession>
<evidence type="ECO:0000313" key="3">
    <source>
        <dbReference type="Proteomes" id="UP000195569"/>
    </source>
</evidence>
<proteinExistence type="predicted"/>
<feature type="signal peptide" evidence="1">
    <location>
        <begin position="1"/>
        <end position="29"/>
    </location>
</feature>
<dbReference type="InterPro" id="IPR022053">
    <property type="entry name" value="DUF3613"/>
</dbReference>
<sequence length="128" mass="12918">MKTAMGWRGVAAACWVTAAACCVMGSACAQDASNGTASASVNGSASSAGAPMLASEIGHSTHDWLDLQRSGAAAAPALPMLGEEAGLAYQRYMDSFRTKIPASFGSSLNGNGNMLHVDYTNVGGASQN</sequence>
<feature type="chain" id="PRO_5012862649" description="Lipoprotein" evidence="1">
    <location>
        <begin position="30"/>
        <end position="128"/>
    </location>
</feature>
<keyword evidence="1" id="KW-0732">Signal</keyword>
<dbReference type="RefSeq" id="WP_235850678.1">
    <property type="nucleotide sequence ID" value="NZ_CYGY02000009.1"/>
</dbReference>
<evidence type="ECO:0008006" key="4">
    <source>
        <dbReference type="Google" id="ProtNLM"/>
    </source>
</evidence>
<comment type="caution">
    <text evidence="2">The sequence shown here is derived from an EMBL/GenBank/DDBJ whole genome shotgun (WGS) entry which is preliminary data.</text>
</comment>
<reference evidence="2" key="1">
    <citation type="submission" date="2016-12" db="EMBL/GenBank/DDBJ databases">
        <authorList>
            <person name="Moulin L."/>
        </authorList>
    </citation>
    <scope>NUCLEOTIDE SEQUENCE [LARGE SCALE GENOMIC DNA]</scope>
    <source>
        <strain evidence="2">STM 7183</strain>
    </source>
</reference>
<protein>
    <recommendedName>
        <fullName evidence="4">Lipoprotein</fullName>
    </recommendedName>
</protein>
<keyword evidence="3" id="KW-1185">Reference proteome</keyword>
<evidence type="ECO:0000313" key="2">
    <source>
        <dbReference type="EMBL" id="SIT36475.1"/>
    </source>
</evidence>
<dbReference type="Pfam" id="PF12266">
    <property type="entry name" value="DUF3613"/>
    <property type="match status" value="1"/>
</dbReference>
<organism evidence="2 3">
    <name type="scientific">Paraburkholderia piptadeniae</name>
    <dbReference type="NCBI Taxonomy" id="1701573"/>
    <lineage>
        <taxon>Bacteria</taxon>
        <taxon>Pseudomonadati</taxon>
        <taxon>Pseudomonadota</taxon>
        <taxon>Betaproteobacteria</taxon>
        <taxon>Burkholderiales</taxon>
        <taxon>Burkholderiaceae</taxon>
        <taxon>Paraburkholderia</taxon>
    </lineage>
</organism>
<gene>
    <name evidence="2" type="ORF">BN2476_90099</name>
</gene>
<name>A0A1N7RMZ1_9BURK</name>
<dbReference type="Proteomes" id="UP000195569">
    <property type="component" value="Unassembled WGS sequence"/>
</dbReference>